<dbReference type="Proteomes" id="UP000593892">
    <property type="component" value="Chromosome"/>
</dbReference>
<dbReference type="InterPro" id="IPR001602">
    <property type="entry name" value="UPF0047_YjbQ-like"/>
</dbReference>
<evidence type="ECO:0000313" key="2">
    <source>
        <dbReference type="Proteomes" id="UP000593892"/>
    </source>
</evidence>
<reference evidence="1 2" key="1">
    <citation type="submission" date="2020-10" db="EMBL/GenBank/DDBJ databases">
        <title>Complete genome sequence of Paludibaculum fermentans P105T, a facultatively anaerobic acidobacterium capable of dissimilatory Fe(III) reduction.</title>
        <authorList>
            <person name="Dedysh S.N."/>
            <person name="Beletsky A.V."/>
            <person name="Kulichevskaya I.S."/>
            <person name="Mardanov A.V."/>
            <person name="Ravin N.V."/>
        </authorList>
    </citation>
    <scope>NUCLEOTIDE SEQUENCE [LARGE SCALE GENOMIC DNA]</scope>
    <source>
        <strain evidence="1 2">P105</strain>
    </source>
</reference>
<dbReference type="EMBL" id="CP063849">
    <property type="protein sequence ID" value="QOY90944.1"/>
    <property type="molecule type" value="Genomic_DNA"/>
</dbReference>
<dbReference type="KEGG" id="pfer:IRI77_13645"/>
<dbReference type="Gene3D" id="2.60.120.460">
    <property type="entry name" value="YjbQ-like"/>
    <property type="match status" value="1"/>
</dbReference>
<gene>
    <name evidence="1" type="ORF">IRI77_13645</name>
</gene>
<name>A0A7S7NXD9_PALFE</name>
<organism evidence="1 2">
    <name type="scientific">Paludibaculum fermentans</name>
    <dbReference type="NCBI Taxonomy" id="1473598"/>
    <lineage>
        <taxon>Bacteria</taxon>
        <taxon>Pseudomonadati</taxon>
        <taxon>Acidobacteriota</taxon>
        <taxon>Terriglobia</taxon>
        <taxon>Bryobacterales</taxon>
        <taxon>Bryobacteraceae</taxon>
        <taxon>Paludibaculum</taxon>
    </lineage>
</organism>
<dbReference type="InterPro" id="IPR035917">
    <property type="entry name" value="YjbQ-like_sf"/>
</dbReference>
<evidence type="ECO:0000313" key="1">
    <source>
        <dbReference type="EMBL" id="QOY90944.1"/>
    </source>
</evidence>
<proteinExistence type="predicted"/>
<dbReference type="AlphaFoldDB" id="A0A7S7NXD9"/>
<dbReference type="SUPFAM" id="SSF111038">
    <property type="entry name" value="YjbQ-like"/>
    <property type="match status" value="1"/>
</dbReference>
<accession>A0A7S7NXD9</accession>
<protein>
    <submittedName>
        <fullName evidence="1">YjbQ family protein</fullName>
    </submittedName>
</protein>
<keyword evidence="2" id="KW-1185">Reference proteome</keyword>
<dbReference type="NCBIfam" id="TIGR00149">
    <property type="entry name" value="TIGR00149_YjbQ"/>
    <property type="match status" value="1"/>
</dbReference>
<dbReference type="Pfam" id="PF01894">
    <property type="entry name" value="YjbQ"/>
    <property type="match status" value="1"/>
</dbReference>
<sequence length="150" mass="16842">MIIKLERIEVQSRRDLEMIDITNEVDRVVTASGVRDGVVMAMTTHTSSGLLVTEGVECLERDVLAHLERLAPKDPPRGEYSYWHNRYLDYDGRLGFNAGDHLKSILGGTQCFFPIENGRTMRGGRQRVYFVEYDGPLARTVAIQVLGEGG</sequence>
<dbReference type="RefSeq" id="WP_194452601.1">
    <property type="nucleotide sequence ID" value="NZ_CP063849.1"/>
</dbReference>